<dbReference type="Pfam" id="PF09500">
    <property type="entry name" value="YiiD_C"/>
    <property type="match status" value="1"/>
</dbReference>
<dbReference type="RefSeq" id="WP_265046172.1">
    <property type="nucleotide sequence ID" value="NZ_CP100390.1"/>
</dbReference>
<evidence type="ECO:0000313" key="3">
    <source>
        <dbReference type="Proteomes" id="UP001163739"/>
    </source>
</evidence>
<dbReference type="InterPro" id="IPR029069">
    <property type="entry name" value="HotDog_dom_sf"/>
</dbReference>
<evidence type="ECO:0000259" key="1">
    <source>
        <dbReference type="Pfam" id="PF09500"/>
    </source>
</evidence>
<proteinExistence type="predicted"/>
<dbReference type="Proteomes" id="UP001163739">
    <property type="component" value="Chromosome"/>
</dbReference>
<keyword evidence="3" id="KW-1185">Reference proteome</keyword>
<reference evidence="2" key="1">
    <citation type="submission" date="2022-06" db="EMBL/GenBank/DDBJ databases">
        <title>Alkalimarinus sp. nov., isolated from gut of a Alitta virens.</title>
        <authorList>
            <person name="Yang A.I."/>
            <person name="Shin N.-R."/>
        </authorList>
    </citation>
    <scope>NUCLEOTIDE SEQUENCE</scope>
    <source>
        <strain evidence="2">A2M4</strain>
    </source>
</reference>
<dbReference type="Gene3D" id="3.10.129.10">
    <property type="entry name" value="Hotdog Thioesterase"/>
    <property type="match status" value="1"/>
</dbReference>
<feature type="domain" description="Thioesterase putative" evidence="1">
    <location>
        <begin position="4"/>
        <end position="145"/>
    </location>
</feature>
<dbReference type="SUPFAM" id="SSF54637">
    <property type="entry name" value="Thioesterase/thiol ester dehydrase-isomerase"/>
    <property type="match status" value="1"/>
</dbReference>
<sequence>MNSDQMNDLLQTHIPLCAFMKLTVTLLTPDSIKTTAPLEPNCNMHGTGFAGAQYSLAVATGWALVHNRLDVAGAAGQLVVKEATIHYDRPVTDVMELAANIDVSMTDHELINQLAGKGKVRIPLIVNISSKGKRCGYLEASYVVVA</sequence>
<protein>
    <submittedName>
        <fullName evidence="2">Thioesterase domain-containing protein</fullName>
    </submittedName>
</protein>
<dbReference type="InterPro" id="IPR012660">
    <property type="entry name" value="YiiD_C"/>
</dbReference>
<accession>A0ABY6MXX4</accession>
<name>A0ABY6MXX4_9ALTE</name>
<evidence type="ECO:0000313" key="2">
    <source>
        <dbReference type="EMBL" id="UZE94679.1"/>
    </source>
</evidence>
<gene>
    <name evidence="2" type="ORF">NKI27_11360</name>
</gene>
<organism evidence="2 3">
    <name type="scientific">Alkalimarinus alittae</name>
    <dbReference type="NCBI Taxonomy" id="2961619"/>
    <lineage>
        <taxon>Bacteria</taxon>
        <taxon>Pseudomonadati</taxon>
        <taxon>Pseudomonadota</taxon>
        <taxon>Gammaproteobacteria</taxon>
        <taxon>Alteromonadales</taxon>
        <taxon>Alteromonadaceae</taxon>
        <taxon>Alkalimarinus</taxon>
    </lineage>
</organism>
<dbReference type="EMBL" id="CP100390">
    <property type="protein sequence ID" value="UZE94679.1"/>
    <property type="molecule type" value="Genomic_DNA"/>
</dbReference>